<dbReference type="RefSeq" id="WP_106190198.1">
    <property type="nucleotide sequence ID" value="NZ_PVTO01000001.1"/>
</dbReference>
<gene>
    <name evidence="1" type="ORF">CLV38_101143</name>
</gene>
<protein>
    <submittedName>
        <fullName evidence="1">Uncharacterized protein with NRDE domain</fullName>
    </submittedName>
</protein>
<dbReference type="Proteomes" id="UP000238205">
    <property type="component" value="Unassembled WGS sequence"/>
</dbReference>
<dbReference type="PANTHER" id="PTHR17985">
    <property type="entry name" value="SER/THR-RICH PROTEIN T10 IN DGCR REGION"/>
    <property type="match status" value="1"/>
</dbReference>
<accession>A0A2T0WBY6</accession>
<dbReference type="AlphaFoldDB" id="A0A2T0WBY6"/>
<name>A0A2T0WBY6_9LACT</name>
<dbReference type="PANTHER" id="PTHR17985:SF8">
    <property type="entry name" value="TRANSPORT AND GOLGI ORGANIZATION PROTEIN 2 HOMOLOG"/>
    <property type="match status" value="1"/>
</dbReference>
<sequence length="259" mass="29272">MVCIVTFLYQSNPEYPLILVQNRDEAYDRKSQPIHFWNDFPDVLAGIDTLHGGTWAGITKTGRLASLTNRPFEDFSALDSTLSRGKLVKDYLTKTQSPEAFLKQLRSTRYSYDSYQLIFGSIDNVQVYSNATNDHRVLQPGLYSLSNTEDDLSQHKTTRAAELVGNYLNRHPQADLDVLITLFNDKKKAEALHHYPDHIPSDVAKNNSSIFIEGETYGTVNTTALMVHKSGKVTLKEVRYNQAGPLEATEEMFQMDATD</sequence>
<evidence type="ECO:0000313" key="1">
    <source>
        <dbReference type="EMBL" id="PRY84222.1"/>
    </source>
</evidence>
<dbReference type="EMBL" id="PVTO01000001">
    <property type="protein sequence ID" value="PRY84222.1"/>
    <property type="molecule type" value="Genomic_DNA"/>
</dbReference>
<comment type="caution">
    <text evidence="1">The sequence shown here is derived from an EMBL/GenBank/DDBJ whole genome shotgun (WGS) entry which is preliminary data.</text>
</comment>
<proteinExistence type="predicted"/>
<dbReference type="InterPro" id="IPR008551">
    <property type="entry name" value="TANGO2"/>
</dbReference>
<organism evidence="1 2">
    <name type="scientific">Alkalibacterium olivapovliticus</name>
    <dbReference type="NCBI Taxonomy" id="99907"/>
    <lineage>
        <taxon>Bacteria</taxon>
        <taxon>Bacillati</taxon>
        <taxon>Bacillota</taxon>
        <taxon>Bacilli</taxon>
        <taxon>Lactobacillales</taxon>
        <taxon>Carnobacteriaceae</taxon>
        <taxon>Alkalibacterium</taxon>
    </lineage>
</organism>
<dbReference type="Pfam" id="PF05742">
    <property type="entry name" value="TANGO2"/>
    <property type="match status" value="1"/>
</dbReference>
<reference evidence="1 2" key="1">
    <citation type="submission" date="2018-03" db="EMBL/GenBank/DDBJ databases">
        <title>Genomic Encyclopedia of Archaeal and Bacterial Type Strains, Phase II (KMG-II): from individual species to whole genera.</title>
        <authorList>
            <person name="Goeker M."/>
        </authorList>
    </citation>
    <scope>NUCLEOTIDE SEQUENCE [LARGE SCALE GENOMIC DNA]</scope>
    <source>
        <strain evidence="1 2">DSM 13175</strain>
    </source>
</reference>
<dbReference type="OrthoDB" id="4380123at2"/>
<keyword evidence="2" id="KW-1185">Reference proteome</keyword>
<evidence type="ECO:0000313" key="2">
    <source>
        <dbReference type="Proteomes" id="UP000238205"/>
    </source>
</evidence>